<dbReference type="PRINTS" id="PR00081">
    <property type="entry name" value="GDHRDH"/>
</dbReference>
<gene>
    <name evidence="3" type="ORF">LTR84_004105</name>
</gene>
<dbReference type="GeneID" id="89972284"/>
<dbReference type="InterPro" id="IPR002347">
    <property type="entry name" value="SDR_fam"/>
</dbReference>
<reference evidence="3 4" key="1">
    <citation type="submission" date="2023-08" db="EMBL/GenBank/DDBJ databases">
        <title>Black Yeasts Isolated from many extreme environments.</title>
        <authorList>
            <person name="Coleine C."/>
            <person name="Stajich J.E."/>
            <person name="Selbmann L."/>
        </authorList>
    </citation>
    <scope>NUCLEOTIDE SEQUENCE [LARGE SCALE GENOMIC DNA]</scope>
    <source>
        <strain evidence="3 4">CCFEE 5792</strain>
    </source>
</reference>
<dbReference type="GO" id="GO:0016491">
    <property type="term" value="F:oxidoreductase activity"/>
    <property type="evidence" value="ECO:0007669"/>
    <property type="project" value="UniProtKB-KW"/>
</dbReference>
<dbReference type="InterPro" id="IPR036291">
    <property type="entry name" value="NAD(P)-bd_dom_sf"/>
</dbReference>
<dbReference type="AlphaFoldDB" id="A0AAV9N8T9"/>
<dbReference type="PANTHER" id="PTHR43976">
    <property type="entry name" value="SHORT CHAIN DEHYDROGENASE"/>
    <property type="match status" value="1"/>
</dbReference>
<dbReference type="RefSeq" id="XP_064704796.1">
    <property type="nucleotide sequence ID" value="XM_064847684.1"/>
</dbReference>
<dbReference type="Proteomes" id="UP001358417">
    <property type="component" value="Unassembled WGS sequence"/>
</dbReference>
<accession>A0AAV9N8T9</accession>
<keyword evidence="4" id="KW-1185">Reference proteome</keyword>
<evidence type="ECO:0000256" key="1">
    <source>
        <dbReference type="ARBA" id="ARBA00006484"/>
    </source>
</evidence>
<evidence type="ECO:0000313" key="3">
    <source>
        <dbReference type="EMBL" id="KAK5049986.1"/>
    </source>
</evidence>
<proteinExistence type="inferred from homology"/>
<dbReference type="InterPro" id="IPR051911">
    <property type="entry name" value="SDR_oxidoreductase"/>
</dbReference>
<dbReference type="Gene3D" id="3.40.50.720">
    <property type="entry name" value="NAD(P)-binding Rossmann-like Domain"/>
    <property type="match status" value="1"/>
</dbReference>
<organism evidence="3 4">
    <name type="scientific">Exophiala bonariae</name>
    <dbReference type="NCBI Taxonomy" id="1690606"/>
    <lineage>
        <taxon>Eukaryota</taxon>
        <taxon>Fungi</taxon>
        <taxon>Dikarya</taxon>
        <taxon>Ascomycota</taxon>
        <taxon>Pezizomycotina</taxon>
        <taxon>Eurotiomycetes</taxon>
        <taxon>Chaetothyriomycetidae</taxon>
        <taxon>Chaetothyriales</taxon>
        <taxon>Herpotrichiellaceae</taxon>
        <taxon>Exophiala</taxon>
    </lineage>
</organism>
<dbReference type="EMBL" id="JAVRRD010000018">
    <property type="protein sequence ID" value="KAK5049986.1"/>
    <property type="molecule type" value="Genomic_DNA"/>
</dbReference>
<comment type="caution">
    <text evidence="3">The sequence shown here is derived from an EMBL/GenBank/DDBJ whole genome shotgun (WGS) entry which is preliminary data.</text>
</comment>
<comment type="similarity">
    <text evidence="1">Belongs to the short-chain dehydrogenases/reductases (SDR) family.</text>
</comment>
<protein>
    <submittedName>
        <fullName evidence="3">Uncharacterized protein</fullName>
    </submittedName>
</protein>
<keyword evidence="2" id="KW-0560">Oxidoreductase</keyword>
<name>A0AAV9N8T9_9EURO</name>
<sequence>MSKQYDLPADAVWFITGGSSGIGKAFLNHLSRTSYRVVAVARQLSALDYIPESTNVLKVILDVTSPTAIRAAVAKTVDKFGRIDVLVNNVAYSLLGDTETTTDEEARLLFDTNFWGATSLIREVVRVMRQDNPKTGQIGGVIGFMSSTGARVAFPGGSYYYATRFAMEGFMESFQAEVSPAWNIHFMIAEPGGVKTDYLQKSVVLTERHPAYGDDPAGATNQLLDMLKNKAMVETFPEPDTLVEVIIDTVKNGIDGLGIPLRLPLGADSWTMLNGNLAKSMKDHQALKTTAFRTTSDAGALGELGKALEGSAGSK</sequence>
<evidence type="ECO:0000313" key="4">
    <source>
        <dbReference type="Proteomes" id="UP001358417"/>
    </source>
</evidence>
<evidence type="ECO:0000256" key="2">
    <source>
        <dbReference type="ARBA" id="ARBA00023002"/>
    </source>
</evidence>
<dbReference type="Pfam" id="PF00106">
    <property type="entry name" value="adh_short"/>
    <property type="match status" value="1"/>
</dbReference>
<dbReference type="PANTHER" id="PTHR43976:SF16">
    <property type="entry name" value="SHORT-CHAIN DEHYDROGENASE_REDUCTASE FAMILY PROTEIN"/>
    <property type="match status" value="1"/>
</dbReference>
<dbReference type="SUPFAM" id="SSF51735">
    <property type="entry name" value="NAD(P)-binding Rossmann-fold domains"/>
    <property type="match status" value="1"/>
</dbReference>